<proteinExistence type="predicted"/>
<dbReference type="SUPFAM" id="SSF56281">
    <property type="entry name" value="Metallo-hydrolase/oxidoreductase"/>
    <property type="match status" value="1"/>
</dbReference>
<dbReference type="InterPro" id="IPR036866">
    <property type="entry name" value="RibonucZ/Hydroxyglut_hydro"/>
</dbReference>
<reference evidence="2 3" key="1">
    <citation type="submission" date="2024-09" db="EMBL/GenBank/DDBJ databases">
        <title>Novel species of the genus Pelomonas and Roseateles isolated from streams.</title>
        <authorList>
            <person name="Lu H."/>
        </authorList>
    </citation>
    <scope>NUCLEOTIDE SEQUENCE [LARGE SCALE GENOMIC DNA]</scope>
    <source>
        <strain evidence="2 3">BYS96W</strain>
    </source>
</reference>
<protein>
    <submittedName>
        <fullName evidence="2">MBL fold metallo-hydrolase</fullName>
    </submittedName>
</protein>
<dbReference type="Gene3D" id="3.60.15.10">
    <property type="entry name" value="Ribonuclease Z/Hydroxyacylglutathione hydrolase-like"/>
    <property type="match status" value="1"/>
</dbReference>
<dbReference type="PRINTS" id="PR00388">
    <property type="entry name" value="PDIESTERASE2"/>
</dbReference>
<dbReference type="Proteomes" id="UP001606305">
    <property type="component" value="Unassembled WGS sequence"/>
</dbReference>
<dbReference type="PANTHER" id="PTHR28283:SF1">
    <property type="entry name" value="3',5'-CYCLIC-NUCLEOTIDE PHOSPHODIESTERASE 1"/>
    <property type="match status" value="1"/>
</dbReference>
<dbReference type="CDD" id="cd07735">
    <property type="entry name" value="class_II_PDE_MBL-fold"/>
    <property type="match status" value="1"/>
</dbReference>
<evidence type="ECO:0000313" key="2">
    <source>
        <dbReference type="EMBL" id="MFG6457365.1"/>
    </source>
</evidence>
<dbReference type="Pfam" id="PF12706">
    <property type="entry name" value="Lactamase_B_2"/>
    <property type="match status" value="1"/>
</dbReference>
<feature type="domain" description="Metallo-beta-lactamase" evidence="1">
    <location>
        <begin position="17"/>
        <end position="210"/>
    </location>
</feature>
<organism evidence="2 3">
    <name type="scientific">Pelomonas nitida</name>
    <dbReference type="NCBI Taxonomy" id="3299027"/>
    <lineage>
        <taxon>Bacteria</taxon>
        <taxon>Pseudomonadati</taxon>
        <taxon>Pseudomonadota</taxon>
        <taxon>Betaproteobacteria</taxon>
        <taxon>Burkholderiales</taxon>
        <taxon>Sphaerotilaceae</taxon>
        <taxon>Roseateles</taxon>
    </lineage>
</organism>
<comment type="caution">
    <text evidence="2">The sequence shown here is derived from an EMBL/GenBank/DDBJ whole genome shotgun (WGS) entry which is preliminary data.</text>
</comment>
<accession>A0ABW7G631</accession>
<dbReference type="InterPro" id="IPR000396">
    <property type="entry name" value="Pdiesterase2"/>
</dbReference>
<evidence type="ECO:0000259" key="1">
    <source>
        <dbReference type="SMART" id="SM00849"/>
    </source>
</evidence>
<sequence length="261" mass="27893">MNIRVLGCAGTIAAGYKTTAFLLDADILIDAGTGVGDLSLDALARIDHILLTHSHLDHVLGIPLLADAVLRQRRAAGRPPIQIHALPETLAALRQHIFNGVIWPDFTRLPSADAPVLSLHAFCIGDRLNLGGRVIEVLSAAHTVPAVGFAVDAGPARDHAHWVFTGDTGPNPALWRRLSQLRVSHLVIETAFSDDEAELAHVSRHLCPAELGQELQQLPGSVDVRITHIKPGEVEAVMAGVQALTSPHRITALQAGQDMPL</sequence>
<gene>
    <name evidence="2" type="ORF">ACG00X_11025</name>
</gene>
<dbReference type="RefSeq" id="WP_394488219.1">
    <property type="nucleotide sequence ID" value="NZ_JBIGIA010000007.1"/>
</dbReference>
<evidence type="ECO:0000313" key="3">
    <source>
        <dbReference type="Proteomes" id="UP001606305"/>
    </source>
</evidence>
<name>A0ABW7G631_9BURK</name>
<dbReference type="PANTHER" id="PTHR28283">
    <property type="entry name" value="3',5'-CYCLIC-NUCLEOTIDE PHOSPHODIESTERASE 1"/>
    <property type="match status" value="1"/>
</dbReference>
<dbReference type="SMART" id="SM00849">
    <property type="entry name" value="Lactamase_B"/>
    <property type="match status" value="1"/>
</dbReference>
<keyword evidence="3" id="KW-1185">Reference proteome</keyword>
<dbReference type="EMBL" id="JBIGIA010000007">
    <property type="protein sequence ID" value="MFG6457365.1"/>
    <property type="molecule type" value="Genomic_DNA"/>
</dbReference>
<dbReference type="InterPro" id="IPR001279">
    <property type="entry name" value="Metallo-B-lactamas"/>
</dbReference>